<feature type="non-terminal residue" evidence="2">
    <location>
        <position position="291"/>
    </location>
</feature>
<evidence type="ECO:0000313" key="2">
    <source>
        <dbReference type="EMBL" id="KAF9474487.1"/>
    </source>
</evidence>
<protein>
    <recommendedName>
        <fullName evidence="1">Heterokaryon incompatibility domain-containing protein</fullName>
    </recommendedName>
</protein>
<dbReference type="Pfam" id="PF06985">
    <property type="entry name" value="HET"/>
    <property type="match status" value="1"/>
</dbReference>
<feature type="domain" description="Heterokaryon incompatibility" evidence="1">
    <location>
        <begin position="71"/>
        <end position="163"/>
    </location>
</feature>
<dbReference type="EMBL" id="MU155376">
    <property type="protein sequence ID" value="KAF9474487.1"/>
    <property type="molecule type" value="Genomic_DNA"/>
</dbReference>
<proteinExistence type="predicted"/>
<sequence>MLAFNDDGSGLQLLERTEIWDRVSALLEQNFNEDEIKKISRCHNNIQLYGKDVNKAEIAALTEFISVHARYVILSHTWLHDTSGEVTYAKWKSGNFDKNSPGYQKLATFCKVAAKDHGITLAWMDTICINKDSSAELDESIRSMYKWYRDSSVCITYLAQTTHVSHIRDDLWFTRGWTLQELLAPPRIKFYGADWLQLIPWEYSDKHVQDAQEEIFAATTITSRELQVFQDQGHEWKKIPISRKMQWTANRQVTREEDTAYSMMGIFDVSISIAYGEGAQRAFFRLVRQIL</sequence>
<name>A0A9P6CPY8_9AGAR</name>
<dbReference type="PANTHER" id="PTHR10622:SF10">
    <property type="entry name" value="HET DOMAIN-CONTAINING PROTEIN"/>
    <property type="match status" value="1"/>
</dbReference>
<dbReference type="Proteomes" id="UP000807469">
    <property type="component" value="Unassembled WGS sequence"/>
</dbReference>
<dbReference type="InterPro" id="IPR010730">
    <property type="entry name" value="HET"/>
</dbReference>
<organism evidence="2 3">
    <name type="scientific">Pholiota conissans</name>
    <dbReference type="NCBI Taxonomy" id="109636"/>
    <lineage>
        <taxon>Eukaryota</taxon>
        <taxon>Fungi</taxon>
        <taxon>Dikarya</taxon>
        <taxon>Basidiomycota</taxon>
        <taxon>Agaricomycotina</taxon>
        <taxon>Agaricomycetes</taxon>
        <taxon>Agaricomycetidae</taxon>
        <taxon>Agaricales</taxon>
        <taxon>Agaricineae</taxon>
        <taxon>Strophariaceae</taxon>
        <taxon>Pholiota</taxon>
    </lineage>
</organism>
<reference evidence="2" key="1">
    <citation type="submission" date="2020-11" db="EMBL/GenBank/DDBJ databases">
        <authorList>
            <consortium name="DOE Joint Genome Institute"/>
            <person name="Ahrendt S."/>
            <person name="Riley R."/>
            <person name="Andreopoulos W."/>
            <person name="Labutti K."/>
            <person name="Pangilinan J."/>
            <person name="Ruiz-Duenas F.J."/>
            <person name="Barrasa J.M."/>
            <person name="Sanchez-Garcia M."/>
            <person name="Camarero S."/>
            <person name="Miyauchi S."/>
            <person name="Serrano A."/>
            <person name="Linde D."/>
            <person name="Babiker R."/>
            <person name="Drula E."/>
            <person name="Ayuso-Fernandez I."/>
            <person name="Pacheco R."/>
            <person name="Padilla G."/>
            <person name="Ferreira P."/>
            <person name="Barriuso J."/>
            <person name="Kellner H."/>
            <person name="Castanera R."/>
            <person name="Alfaro M."/>
            <person name="Ramirez L."/>
            <person name="Pisabarro A.G."/>
            <person name="Kuo A."/>
            <person name="Tritt A."/>
            <person name="Lipzen A."/>
            <person name="He G."/>
            <person name="Yan M."/>
            <person name="Ng V."/>
            <person name="Cullen D."/>
            <person name="Martin F."/>
            <person name="Rosso M.-N."/>
            <person name="Henrissat B."/>
            <person name="Hibbett D."/>
            <person name="Martinez A.T."/>
            <person name="Grigoriev I.V."/>
        </authorList>
    </citation>
    <scope>NUCLEOTIDE SEQUENCE</scope>
    <source>
        <strain evidence="2">CIRM-BRFM 674</strain>
    </source>
</reference>
<accession>A0A9P6CPY8</accession>
<evidence type="ECO:0000259" key="1">
    <source>
        <dbReference type="Pfam" id="PF06985"/>
    </source>
</evidence>
<evidence type="ECO:0000313" key="3">
    <source>
        <dbReference type="Proteomes" id="UP000807469"/>
    </source>
</evidence>
<gene>
    <name evidence="2" type="ORF">BDN70DRAFT_815594</name>
</gene>
<dbReference type="PANTHER" id="PTHR10622">
    <property type="entry name" value="HET DOMAIN-CONTAINING PROTEIN"/>
    <property type="match status" value="1"/>
</dbReference>
<dbReference type="AlphaFoldDB" id="A0A9P6CPY8"/>
<keyword evidence="3" id="KW-1185">Reference proteome</keyword>
<comment type="caution">
    <text evidence="2">The sequence shown here is derived from an EMBL/GenBank/DDBJ whole genome shotgun (WGS) entry which is preliminary data.</text>
</comment>
<dbReference type="OrthoDB" id="4773000at2759"/>